<evidence type="ECO:0000256" key="2">
    <source>
        <dbReference type="ARBA" id="ARBA00011738"/>
    </source>
</evidence>
<evidence type="ECO:0000256" key="1">
    <source>
        <dbReference type="ARBA" id="ARBA00001947"/>
    </source>
</evidence>
<dbReference type="GO" id="GO:0046872">
    <property type="term" value="F:metal ion binding"/>
    <property type="evidence" value="ECO:0007669"/>
    <property type="project" value="UniProtKB-KW"/>
</dbReference>
<evidence type="ECO:0000256" key="9">
    <source>
        <dbReference type="SAM" id="MobiDB-lite"/>
    </source>
</evidence>
<evidence type="ECO:0000256" key="7">
    <source>
        <dbReference type="ARBA" id="ARBA00022833"/>
    </source>
</evidence>
<dbReference type="SUPFAM" id="SSF53927">
    <property type="entry name" value="Cytidine deaminase-like"/>
    <property type="match status" value="1"/>
</dbReference>
<evidence type="ECO:0000313" key="11">
    <source>
        <dbReference type="EMBL" id="KAK1361933.1"/>
    </source>
</evidence>
<feature type="compositionally biased region" description="Basic and acidic residues" evidence="9">
    <location>
        <begin position="663"/>
        <end position="688"/>
    </location>
</feature>
<feature type="compositionally biased region" description="Basic and acidic residues" evidence="9">
    <location>
        <begin position="808"/>
        <end position="835"/>
    </location>
</feature>
<evidence type="ECO:0000256" key="6">
    <source>
        <dbReference type="ARBA" id="ARBA00022801"/>
    </source>
</evidence>
<dbReference type="EMBL" id="JAUIZM010000010">
    <property type="protein sequence ID" value="KAK1361933.1"/>
    <property type="molecule type" value="Genomic_DNA"/>
</dbReference>
<comment type="cofactor">
    <cofactor evidence="1">
        <name>Zn(2+)</name>
        <dbReference type="ChEBI" id="CHEBI:29105"/>
    </cofactor>
</comment>
<feature type="compositionally biased region" description="Basic and acidic residues" evidence="9">
    <location>
        <begin position="246"/>
        <end position="288"/>
    </location>
</feature>
<reference evidence="11" key="1">
    <citation type="submission" date="2023-02" db="EMBL/GenBank/DDBJ databases">
        <title>Genome of toxic invasive species Heracleum sosnowskyi carries increased number of genes despite the absence of recent whole-genome duplications.</title>
        <authorList>
            <person name="Schelkunov M."/>
            <person name="Shtratnikova V."/>
            <person name="Makarenko M."/>
            <person name="Klepikova A."/>
            <person name="Omelchenko D."/>
            <person name="Novikova G."/>
            <person name="Obukhova E."/>
            <person name="Bogdanov V."/>
            <person name="Penin A."/>
            <person name="Logacheva M."/>
        </authorList>
    </citation>
    <scope>NUCLEOTIDE SEQUENCE</scope>
    <source>
        <strain evidence="11">Hsosn_3</strain>
        <tissue evidence="11">Leaf</tissue>
    </source>
</reference>
<evidence type="ECO:0000256" key="5">
    <source>
        <dbReference type="ARBA" id="ARBA00022723"/>
    </source>
</evidence>
<sequence length="1397" mass="155520">MYNCYVNSSVSIRCKGSFSYSYIDDYSCDNICYVNHSVVANSCCSCACCGASCLYRVPVSNAILYGQRQSSLIQFAPSRRLVLGGLNTGFSRLPVCDFSGKGGFSRVPVCDESRSGGYGKRYVFEERGFVGRRGKLGKGRFGCNVDDAEVILDLLTKEVGEEGLGVRKRNVRRVPLEDIQDREKGSSDCFVKRRTKDVKSGVRKGSLKREKEVLKLRTREEDAREIEDRRLEKKETFSRGGSYSRLRSEGDTRREEDRRQSDTRQKEDRRQGSRETFSRGESRNRLRSESSGGTSYYSVSDSGEFEDDRKVQAKHVGFVGESSSGHGRDHRESRYDREVTEDVYRNKRYAEEQKVFSEKGYDSNSLYSEAGVVDYNLRKKSEKKLDAELIEQTESRNKSRLLDSRESGYAKSFNVLKQYDDQKETSSSIENIDATRQQYRHTGQQLGGLPESRIKYKQFSEIPDINDAAVETASGSQIQYSGRKESLRGSSNFVQNTAREQLITDSLVTREQQYGRNYQIRDKSSEINREALISHRQTETRMKNLEDDANLVPRLDDNSIGQHGHTGQQETIQIGSSGEIQQWAGISNTQNINIQNTVISQKKSDSRIRIESLESAEMSNPEATRRTGSMKEPQGISNQTDVEVASSSGRRTGSQESYSSVVKVDDESKYNLIDERVMRRGAPRETQRPTKMTSSSSSLKLGSQVGPDPSNNTSSSATRPRLHDEPTGWHGTDDSHSKNFGSGSSTIYAPALDDSPDMQNEVHGGARSGTHNNMVKFPSLDDVIGSAARMQRSSTEFVDDFVDELRHEVSTSEVEKERTNQTKLVHESESSEKKGSGLHSSGDYEQKDHDPMHMSQGSGAKGPSDEMWDVTGPSIQESSRTEDVPEVTTTTEISGVKRTGRSLWNVISGIVRLRWASNSETNNTRSGGKSSSDQSTSTDAWFSGHEPDENNDENNKQGGETVLQESSFVDQEQHEETFGKRSEGTSGIMKPESAPTMPSKSMKTSPPSVHEISEPESLLPLHARSTRRYPPIVHKVSEPESSLPLPAMRMRRSTPIVQEISEAGEADASGGGTAALSGQQGSIDVTESSISEGRTGEMKQKKFQRTKQVLRDSSTPIVQEISGAGKDNASGSGTVALSGQPGSGNVTEILISEGKTGEMKQRKFQRTKQVLKDRFDEWEEAYIFETEQRKNDETFMREALIEAKKAADIWEVPVGAVLVQHGKIIARGYNLVEELRDSTAHAEMICIREASNTLRSWRLSETTLYVTLEPCPMCAGAILQARIDTIVWGAPNKLLGADGSWIRLFPSGDEGHSGSETADKAAAPVHPFHPNIKLRRGVLASECSDVMQQFFQLRRKKKDKKPDPPTETTPPSCLPISARPSKILTKMHDVFHIMFCL</sequence>
<feature type="region of interest" description="Disordered" evidence="9">
    <location>
        <begin position="1063"/>
        <end position="1147"/>
    </location>
</feature>
<feature type="compositionally biased region" description="Polar residues" evidence="9">
    <location>
        <begin position="289"/>
        <end position="301"/>
    </location>
</feature>
<feature type="region of interest" description="Disordered" evidence="9">
    <location>
        <begin position="1354"/>
        <end position="1375"/>
    </location>
</feature>
<feature type="compositionally biased region" description="Low complexity" evidence="9">
    <location>
        <begin position="926"/>
        <end position="939"/>
    </location>
</feature>
<keyword evidence="6" id="KW-0378">Hydrolase</keyword>
<feature type="compositionally biased region" description="Polar residues" evidence="9">
    <location>
        <begin position="1076"/>
        <end position="1092"/>
    </location>
</feature>
<feature type="compositionally biased region" description="Basic and acidic residues" evidence="9">
    <location>
        <begin position="971"/>
        <end position="983"/>
    </location>
</feature>
<dbReference type="Pfam" id="PF00383">
    <property type="entry name" value="dCMP_cyt_deam_1"/>
    <property type="match status" value="1"/>
</dbReference>
<dbReference type="InterPro" id="IPR016193">
    <property type="entry name" value="Cytidine_deaminase-like"/>
</dbReference>
<dbReference type="PANTHER" id="PTHR11079">
    <property type="entry name" value="CYTOSINE DEAMINASE FAMILY MEMBER"/>
    <property type="match status" value="1"/>
</dbReference>
<name>A0AAD8H973_9APIA</name>
<dbReference type="InterPro" id="IPR028883">
    <property type="entry name" value="tRNA_aden_deaminase"/>
</dbReference>
<dbReference type="GO" id="GO:0052717">
    <property type="term" value="F:tRNA-specific adenosine-34 deaminase activity"/>
    <property type="evidence" value="ECO:0007669"/>
    <property type="project" value="UniProtKB-EC"/>
</dbReference>
<evidence type="ECO:0000256" key="8">
    <source>
        <dbReference type="ARBA" id="ARBA00048045"/>
    </source>
</evidence>
<feature type="region of interest" description="Disordered" evidence="9">
    <location>
        <begin position="317"/>
        <end position="338"/>
    </location>
</feature>
<dbReference type="Gene3D" id="3.40.140.10">
    <property type="entry name" value="Cytidine Deaminase, domain 2"/>
    <property type="match status" value="1"/>
</dbReference>
<dbReference type="PROSITE" id="PS51747">
    <property type="entry name" value="CYT_DCMP_DEAMINASES_2"/>
    <property type="match status" value="1"/>
</dbReference>
<feature type="compositionally biased region" description="Basic and acidic residues" evidence="9">
    <location>
        <begin position="721"/>
        <end position="737"/>
    </location>
</feature>
<feature type="compositionally biased region" description="Polar residues" evidence="9">
    <location>
        <begin position="635"/>
        <end position="660"/>
    </location>
</feature>
<keyword evidence="12" id="KW-1185">Reference proteome</keyword>
<comment type="subunit">
    <text evidence="2">Homodimer.</text>
</comment>
<comment type="caution">
    <text evidence="11">The sequence shown here is derived from an EMBL/GenBank/DDBJ whole genome shotgun (WGS) entry which is preliminary data.</text>
</comment>
<dbReference type="FunFam" id="3.40.140.10:FF:000005">
    <property type="entry name" value="tRNA-specific adenosine deaminase"/>
    <property type="match status" value="1"/>
</dbReference>
<gene>
    <name evidence="11" type="ORF">POM88_046407</name>
</gene>
<feature type="region of interest" description="Disordered" evidence="9">
    <location>
        <begin position="233"/>
        <end position="305"/>
    </location>
</feature>
<feature type="domain" description="CMP/dCMP-type deaminase" evidence="10">
    <location>
        <begin position="1190"/>
        <end position="1312"/>
    </location>
</feature>
<dbReference type="EC" id="3.5.4.33" evidence="3"/>
<protein>
    <recommendedName>
        <fullName evidence="3">tRNA(adenine(34)) deaminase</fullName>
        <ecNumber evidence="3">3.5.4.33</ecNumber>
    </recommendedName>
</protein>
<feature type="compositionally biased region" description="Basic and acidic residues" evidence="9">
    <location>
        <begin position="842"/>
        <end position="852"/>
    </location>
</feature>
<feature type="region of interest" description="Disordered" evidence="9">
    <location>
        <begin position="808"/>
        <end position="899"/>
    </location>
</feature>
<feature type="compositionally biased region" description="Polar residues" evidence="9">
    <location>
        <begin position="738"/>
        <end position="747"/>
    </location>
</feature>
<feature type="compositionally biased region" description="Low complexity" evidence="9">
    <location>
        <begin position="995"/>
        <end position="1008"/>
    </location>
</feature>
<comment type="catalytic activity">
    <reaction evidence="8">
        <text>adenosine(34) in tRNA + H2O + H(+) = inosine(34) in tRNA + NH4(+)</text>
        <dbReference type="Rhea" id="RHEA:43168"/>
        <dbReference type="Rhea" id="RHEA-COMP:10373"/>
        <dbReference type="Rhea" id="RHEA-COMP:10374"/>
        <dbReference type="ChEBI" id="CHEBI:15377"/>
        <dbReference type="ChEBI" id="CHEBI:15378"/>
        <dbReference type="ChEBI" id="CHEBI:28938"/>
        <dbReference type="ChEBI" id="CHEBI:74411"/>
        <dbReference type="ChEBI" id="CHEBI:82852"/>
        <dbReference type="EC" id="3.5.4.33"/>
    </reaction>
</comment>
<feature type="region of interest" description="Disordered" evidence="9">
    <location>
        <begin position="920"/>
        <end position="1014"/>
    </location>
</feature>
<feature type="compositionally biased region" description="Basic and acidic residues" evidence="9">
    <location>
        <begin position="326"/>
        <end position="338"/>
    </location>
</feature>
<proteinExistence type="inferred from homology"/>
<reference evidence="11" key="2">
    <citation type="submission" date="2023-05" db="EMBL/GenBank/DDBJ databases">
        <authorList>
            <person name="Schelkunov M.I."/>
        </authorList>
    </citation>
    <scope>NUCLEOTIDE SEQUENCE</scope>
    <source>
        <strain evidence="11">Hsosn_3</strain>
        <tissue evidence="11">Leaf</tissue>
    </source>
</reference>
<dbReference type="InterPro" id="IPR002125">
    <property type="entry name" value="CMP_dCMP_dom"/>
</dbReference>
<dbReference type="GO" id="GO:0002100">
    <property type="term" value="P:tRNA wobble adenosine to inosine editing"/>
    <property type="evidence" value="ECO:0007669"/>
    <property type="project" value="InterPro"/>
</dbReference>
<feature type="compositionally biased region" description="Polar residues" evidence="9">
    <location>
        <begin position="709"/>
        <end position="718"/>
    </location>
</feature>
<evidence type="ECO:0000256" key="3">
    <source>
        <dbReference type="ARBA" id="ARBA00012740"/>
    </source>
</evidence>
<keyword evidence="5" id="KW-0479">Metal-binding</keyword>
<feature type="region of interest" description="Disordered" evidence="9">
    <location>
        <begin position="612"/>
        <end position="774"/>
    </location>
</feature>
<dbReference type="CDD" id="cd01285">
    <property type="entry name" value="nucleoside_deaminase"/>
    <property type="match status" value="1"/>
</dbReference>
<keyword evidence="7" id="KW-0862">Zinc</keyword>
<accession>A0AAD8H973</accession>
<dbReference type="PANTHER" id="PTHR11079:SF179">
    <property type="entry name" value="TRNA(ADENINE(34)) DEAMINASE, CHLOROPLASTIC"/>
    <property type="match status" value="1"/>
</dbReference>
<organism evidence="11 12">
    <name type="scientific">Heracleum sosnowskyi</name>
    <dbReference type="NCBI Taxonomy" id="360622"/>
    <lineage>
        <taxon>Eukaryota</taxon>
        <taxon>Viridiplantae</taxon>
        <taxon>Streptophyta</taxon>
        <taxon>Embryophyta</taxon>
        <taxon>Tracheophyta</taxon>
        <taxon>Spermatophyta</taxon>
        <taxon>Magnoliopsida</taxon>
        <taxon>eudicotyledons</taxon>
        <taxon>Gunneridae</taxon>
        <taxon>Pentapetalae</taxon>
        <taxon>asterids</taxon>
        <taxon>campanulids</taxon>
        <taxon>Apiales</taxon>
        <taxon>Apiaceae</taxon>
        <taxon>Apioideae</taxon>
        <taxon>apioid superclade</taxon>
        <taxon>Tordylieae</taxon>
        <taxon>Tordyliinae</taxon>
        <taxon>Heracleum</taxon>
    </lineage>
</organism>
<keyword evidence="4" id="KW-0819">tRNA processing</keyword>
<evidence type="ECO:0000313" key="12">
    <source>
        <dbReference type="Proteomes" id="UP001237642"/>
    </source>
</evidence>
<dbReference type="HAMAP" id="MF_00972">
    <property type="entry name" value="tRNA_aden_deaminase"/>
    <property type="match status" value="1"/>
</dbReference>
<evidence type="ECO:0000259" key="10">
    <source>
        <dbReference type="PROSITE" id="PS51747"/>
    </source>
</evidence>
<dbReference type="Proteomes" id="UP001237642">
    <property type="component" value="Unassembled WGS sequence"/>
</dbReference>
<evidence type="ECO:0000256" key="4">
    <source>
        <dbReference type="ARBA" id="ARBA00022694"/>
    </source>
</evidence>
<dbReference type="GO" id="GO:0009507">
    <property type="term" value="C:chloroplast"/>
    <property type="evidence" value="ECO:0007669"/>
    <property type="project" value="TreeGrafter"/>
</dbReference>